<dbReference type="GO" id="GO:0015074">
    <property type="term" value="P:DNA integration"/>
    <property type="evidence" value="ECO:0007669"/>
    <property type="project" value="InterPro"/>
</dbReference>
<dbReference type="GO" id="GO:0006310">
    <property type="term" value="P:DNA recombination"/>
    <property type="evidence" value="ECO:0007669"/>
    <property type="project" value="UniProtKB-KW"/>
</dbReference>
<dbReference type="PROSITE" id="PS51898">
    <property type="entry name" value="TYR_RECOMBINASE"/>
    <property type="match status" value="1"/>
</dbReference>
<dbReference type="PANTHER" id="PTHR35617">
    <property type="entry name" value="PHAGE_INTEGRASE DOMAIN-CONTAINING PROTEIN"/>
    <property type="match status" value="1"/>
</dbReference>
<name>A0A7M7QZN3_NASVI</name>
<dbReference type="InterPro" id="IPR002104">
    <property type="entry name" value="Integrase_catalytic"/>
</dbReference>
<evidence type="ECO:0000256" key="2">
    <source>
        <dbReference type="ARBA" id="ARBA00023172"/>
    </source>
</evidence>
<evidence type="ECO:0000259" key="3">
    <source>
        <dbReference type="PROSITE" id="PS51898"/>
    </source>
</evidence>
<dbReference type="Gene3D" id="1.10.150.130">
    <property type="match status" value="1"/>
</dbReference>
<dbReference type="SUPFAM" id="SSF56349">
    <property type="entry name" value="DNA breaking-rejoining enzymes"/>
    <property type="match status" value="1"/>
</dbReference>
<dbReference type="SUPFAM" id="SSF47823">
    <property type="entry name" value="lambda integrase-like, N-terminal domain"/>
    <property type="match status" value="1"/>
</dbReference>
<dbReference type="GeneID" id="100678277"/>
<dbReference type="PANTHER" id="PTHR35617:SF3">
    <property type="entry name" value="CORE-BINDING (CB) DOMAIN-CONTAINING PROTEIN"/>
    <property type="match status" value="1"/>
</dbReference>
<dbReference type="GO" id="GO:0003677">
    <property type="term" value="F:DNA binding"/>
    <property type="evidence" value="ECO:0007669"/>
    <property type="project" value="UniProtKB-KW"/>
</dbReference>
<reference evidence="4" key="1">
    <citation type="submission" date="2021-01" db="UniProtKB">
        <authorList>
            <consortium name="EnsemblMetazoa"/>
        </authorList>
    </citation>
    <scope>IDENTIFICATION</scope>
</reference>
<dbReference type="Gene3D" id="1.10.443.10">
    <property type="entry name" value="Intergrase catalytic core"/>
    <property type="match status" value="1"/>
</dbReference>
<dbReference type="RefSeq" id="XP_032456026.1">
    <property type="nucleotide sequence ID" value="XM_032600135.1"/>
</dbReference>
<dbReference type="SMR" id="A0A7M7QZN3"/>
<dbReference type="Proteomes" id="UP000002358">
    <property type="component" value="Chromosome 1"/>
</dbReference>
<keyword evidence="1" id="KW-0238">DNA-binding</keyword>
<keyword evidence="5" id="KW-1185">Reference proteome</keyword>
<keyword evidence="2" id="KW-0233">DNA recombination</keyword>
<sequence length="313" mass="35430">MRKAFEKQGFSDSVLEIITASLADSTKKQYDSALKSWWTFCTNNHQDPFEPEIKTVVEFLAGKFKEGASYSTLNSTRSAISLIVSKDLQHDPILHRCFKGIFRLRPTAPKYFKTWDVNVVLDKLASWFPLDSLSLKLVTEKLVMLLALGTGFRAQTLSLIKIEEISITSSTVEIKVYKTSRPGAQQPFACIPFFRGKPSICIASTLVHYLKITRELRKDENLLFICYKKPYKGANVQSIRRWIKSVLKNCGIDKSFTAHSTRHASTSAAYKKGLDLNIIRNAAGWSGESKMFARFYNRTIDNQEGNFASTVLN</sequence>
<dbReference type="InParanoid" id="A0A7M7QZN3"/>
<dbReference type="Pfam" id="PF00589">
    <property type="entry name" value="Phage_integrase"/>
    <property type="match status" value="1"/>
</dbReference>
<dbReference type="InterPro" id="IPR011010">
    <property type="entry name" value="DNA_brk_join_enz"/>
</dbReference>
<dbReference type="InterPro" id="IPR010998">
    <property type="entry name" value="Integrase_recombinase_N"/>
</dbReference>
<dbReference type="EnsemblMetazoa" id="XM_032600135">
    <property type="protein sequence ID" value="XP_032456026"/>
    <property type="gene ID" value="LOC100678277"/>
</dbReference>
<organism evidence="4 5">
    <name type="scientific">Nasonia vitripennis</name>
    <name type="common">Parasitic wasp</name>
    <dbReference type="NCBI Taxonomy" id="7425"/>
    <lineage>
        <taxon>Eukaryota</taxon>
        <taxon>Metazoa</taxon>
        <taxon>Ecdysozoa</taxon>
        <taxon>Arthropoda</taxon>
        <taxon>Hexapoda</taxon>
        <taxon>Insecta</taxon>
        <taxon>Pterygota</taxon>
        <taxon>Neoptera</taxon>
        <taxon>Endopterygota</taxon>
        <taxon>Hymenoptera</taxon>
        <taxon>Apocrita</taxon>
        <taxon>Proctotrupomorpha</taxon>
        <taxon>Chalcidoidea</taxon>
        <taxon>Pteromalidae</taxon>
        <taxon>Pteromalinae</taxon>
        <taxon>Nasonia</taxon>
    </lineage>
</organism>
<dbReference type="InterPro" id="IPR013762">
    <property type="entry name" value="Integrase-like_cat_sf"/>
</dbReference>
<accession>A0A7M7QZN3</accession>
<evidence type="ECO:0000313" key="5">
    <source>
        <dbReference type="Proteomes" id="UP000002358"/>
    </source>
</evidence>
<dbReference type="OrthoDB" id="7699712at2759"/>
<feature type="domain" description="Tyr recombinase" evidence="3">
    <location>
        <begin position="107"/>
        <end position="309"/>
    </location>
</feature>
<dbReference type="AlphaFoldDB" id="A0A7M7QZN3"/>
<proteinExistence type="predicted"/>
<protein>
    <recommendedName>
        <fullName evidence="3">Tyr recombinase domain-containing protein</fullName>
    </recommendedName>
</protein>
<evidence type="ECO:0000256" key="1">
    <source>
        <dbReference type="ARBA" id="ARBA00023125"/>
    </source>
</evidence>
<dbReference type="CDD" id="cd00397">
    <property type="entry name" value="DNA_BRE_C"/>
    <property type="match status" value="1"/>
</dbReference>
<evidence type="ECO:0000313" key="4">
    <source>
        <dbReference type="EnsemblMetazoa" id="XP_032456026"/>
    </source>
</evidence>